<dbReference type="Gene3D" id="3.40.50.11350">
    <property type="match status" value="1"/>
</dbReference>
<keyword evidence="2" id="KW-1185">Reference proteome</keyword>
<dbReference type="OrthoDB" id="504426at2"/>
<protein>
    <recommendedName>
        <fullName evidence="3">Glycosyl transferase family 11</fullName>
    </recommendedName>
</protein>
<organism evidence="1 2">
    <name type="scientific">Gloeomargarita lithophora Alchichica-D10</name>
    <dbReference type="NCBI Taxonomy" id="1188229"/>
    <lineage>
        <taxon>Bacteria</taxon>
        <taxon>Bacillati</taxon>
        <taxon>Cyanobacteriota</taxon>
        <taxon>Cyanophyceae</taxon>
        <taxon>Gloeomargaritales</taxon>
        <taxon>Gloeomargaritaceae</taxon>
        <taxon>Gloeomargarita</taxon>
    </lineage>
</organism>
<evidence type="ECO:0000313" key="2">
    <source>
        <dbReference type="Proteomes" id="UP000180235"/>
    </source>
</evidence>
<dbReference type="Proteomes" id="UP000180235">
    <property type="component" value="Chromosome"/>
</dbReference>
<evidence type="ECO:0008006" key="3">
    <source>
        <dbReference type="Google" id="ProtNLM"/>
    </source>
</evidence>
<reference evidence="1 2" key="1">
    <citation type="submission" date="2016-10" db="EMBL/GenBank/DDBJ databases">
        <title>Description of Gloeomargarita lithophora gen. nov., sp. nov., a thylakoid-bearing basal-branching cyanobacterium with intracellular carbonates, and proposal for Gloeomargaritales ord. nov.</title>
        <authorList>
            <person name="Moreira D."/>
            <person name="Tavera R."/>
            <person name="Benzerara K."/>
            <person name="Skouri-Panet F."/>
            <person name="Couradeau E."/>
            <person name="Gerard E."/>
            <person name="Loussert C."/>
            <person name="Novelo E."/>
            <person name="Zivanovic Y."/>
            <person name="Lopez-Garcia P."/>
        </authorList>
    </citation>
    <scope>NUCLEOTIDE SEQUENCE [LARGE SCALE GENOMIC DNA]</scope>
    <source>
        <strain evidence="1 2">D10</strain>
    </source>
</reference>
<evidence type="ECO:0000313" key="1">
    <source>
        <dbReference type="EMBL" id="APB34822.1"/>
    </source>
</evidence>
<proteinExistence type="predicted"/>
<dbReference type="EMBL" id="CP017675">
    <property type="protein sequence ID" value="APB34822.1"/>
    <property type="molecule type" value="Genomic_DNA"/>
</dbReference>
<gene>
    <name evidence="1" type="ORF">GlitD10_2485</name>
</gene>
<sequence length="320" mass="37609">MLVLTHRFGRLGNRLLITAHLMAYALEMNHTLIDWGLAEYTPYFIGTAVDPYVFRFPPRQDMWNRIPVNQQWLRNTIYTGVRGVRKLVNFYPSLKQEIQVLPEPNKHWGNPLIIDNLIVKKALFIRAWYVRAPHCFIKYQHTIRECFTPLPEYQKRIEELLKPLRDQYDVIVGLHIRAGDYRLYGGFHGLEVWRIVMKKMVHELAGKRVGFLIFSDENFRDQSDVFADFSVYFGSGQVVEDLYALAQCDYIIAPPSTYSNWAAFYGSVPIYQVGYVKLHTHDPVCHDLGASQQRMEQSMSELNLEKFRRITYFVDHRIDP</sequence>
<dbReference type="RefSeq" id="WP_071455207.1">
    <property type="nucleotide sequence ID" value="NZ_CP017675.1"/>
</dbReference>
<dbReference type="KEGG" id="glt:GlitD10_2485"/>
<accession>A0A1J0AFV3</accession>
<dbReference type="STRING" id="1188229.GlitD10_2485"/>
<name>A0A1J0AFV3_9CYAN</name>
<dbReference type="AlphaFoldDB" id="A0A1J0AFV3"/>